<protein>
    <recommendedName>
        <fullName evidence="1">CRAL-TRIO domain-containing protein</fullName>
    </recommendedName>
</protein>
<dbReference type="CDD" id="cd00170">
    <property type="entry name" value="SEC14"/>
    <property type="match status" value="1"/>
</dbReference>
<feature type="domain" description="CRAL-TRIO" evidence="1">
    <location>
        <begin position="103"/>
        <end position="264"/>
    </location>
</feature>
<gene>
    <name evidence="2" type="ORF">CTEN210_06477</name>
</gene>
<evidence type="ECO:0000259" key="1">
    <source>
        <dbReference type="PROSITE" id="PS50191"/>
    </source>
</evidence>
<proteinExistence type="predicted"/>
<evidence type="ECO:0000313" key="2">
    <source>
        <dbReference type="EMBL" id="GFH50001.1"/>
    </source>
</evidence>
<reference evidence="2 3" key="1">
    <citation type="journal article" date="2021" name="Sci. Rep.">
        <title>The genome of the diatom Chaetoceros tenuissimus carries an ancient integrated fragment of an extant virus.</title>
        <authorList>
            <person name="Hongo Y."/>
            <person name="Kimura K."/>
            <person name="Takaki Y."/>
            <person name="Yoshida Y."/>
            <person name="Baba S."/>
            <person name="Kobayashi G."/>
            <person name="Nagasaki K."/>
            <person name="Hano T."/>
            <person name="Tomaru Y."/>
        </authorList>
    </citation>
    <scope>NUCLEOTIDE SEQUENCE [LARGE SCALE GENOMIC DNA]</scope>
    <source>
        <strain evidence="2 3">NIES-3715</strain>
    </source>
</reference>
<accession>A0AAD3CRS3</accession>
<dbReference type="PANTHER" id="PTHR45824:SF29">
    <property type="entry name" value="GH16843P"/>
    <property type="match status" value="1"/>
</dbReference>
<dbReference type="InterPro" id="IPR001251">
    <property type="entry name" value="CRAL-TRIO_dom"/>
</dbReference>
<dbReference type="InterPro" id="IPR036865">
    <property type="entry name" value="CRAL-TRIO_dom_sf"/>
</dbReference>
<dbReference type="Proteomes" id="UP001054902">
    <property type="component" value="Unassembled WGS sequence"/>
</dbReference>
<sequence length="301" mass="33921">MSEEEVTYPVTKEELTTLREGLAKEFPDDHKNISDVYVESIASKPYSKDPTIRRPLEYSAEKLKDLMNWRKENATHLPELLSLAKGGESAPAAVEQPEKFAKAKAMAAAYNLGAIYWHGLDKQGRPILWIRTNRLPWFPDVESQINVIIHMADVGINLMPEGLTDFVCIADSHSPPPPHPQFMLNLLSALMKGYPDRLYHLVSCPVGSIMQTIMNLCLPLMPTRLSSKIVLISKEDAKKKMGDMLLNGEDDIPTFLDGTADHDQFYPDKGTVNDGLLKFDYDGMIERLTEAVKKFESKEEE</sequence>
<dbReference type="Pfam" id="PF00650">
    <property type="entry name" value="CRAL_TRIO"/>
    <property type="match status" value="1"/>
</dbReference>
<dbReference type="PROSITE" id="PS50191">
    <property type="entry name" value="CRAL_TRIO"/>
    <property type="match status" value="1"/>
</dbReference>
<dbReference type="EMBL" id="BLLK01000038">
    <property type="protein sequence ID" value="GFH50001.1"/>
    <property type="molecule type" value="Genomic_DNA"/>
</dbReference>
<dbReference type="PANTHER" id="PTHR45824">
    <property type="entry name" value="GH16843P"/>
    <property type="match status" value="1"/>
</dbReference>
<dbReference type="Gene3D" id="3.40.525.10">
    <property type="entry name" value="CRAL-TRIO lipid binding domain"/>
    <property type="match status" value="1"/>
</dbReference>
<evidence type="ECO:0000313" key="3">
    <source>
        <dbReference type="Proteomes" id="UP001054902"/>
    </source>
</evidence>
<dbReference type="AlphaFoldDB" id="A0AAD3CRS3"/>
<dbReference type="InterPro" id="IPR052578">
    <property type="entry name" value="PI_Transfer_CRAL-TRIO"/>
</dbReference>
<dbReference type="SUPFAM" id="SSF52087">
    <property type="entry name" value="CRAL/TRIO domain"/>
    <property type="match status" value="1"/>
</dbReference>
<dbReference type="GO" id="GO:0008526">
    <property type="term" value="F:phosphatidylinositol transfer activity"/>
    <property type="evidence" value="ECO:0007669"/>
    <property type="project" value="TreeGrafter"/>
</dbReference>
<name>A0AAD3CRS3_9STRA</name>
<comment type="caution">
    <text evidence="2">The sequence shown here is derived from an EMBL/GenBank/DDBJ whole genome shotgun (WGS) entry which is preliminary data.</text>
</comment>
<organism evidence="2 3">
    <name type="scientific">Chaetoceros tenuissimus</name>
    <dbReference type="NCBI Taxonomy" id="426638"/>
    <lineage>
        <taxon>Eukaryota</taxon>
        <taxon>Sar</taxon>
        <taxon>Stramenopiles</taxon>
        <taxon>Ochrophyta</taxon>
        <taxon>Bacillariophyta</taxon>
        <taxon>Coscinodiscophyceae</taxon>
        <taxon>Chaetocerotophycidae</taxon>
        <taxon>Chaetocerotales</taxon>
        <taxon>Chaetocerotaceae</taxon>
        <taxon>Chaetoceros</taxon>
    </lineage>
</organism>
<keyword evidence="3" id="KW-1185">Reference proteome</keyword>